<keyword evidence="1" id="KW-0813">Transport</keyword>
<dbReference type="RefSeq" id="WP_203693751.1">
    <property type="nucleotide sequence ID" value="NZ_BAAALC010000012.1"/>
</dbReference>
<evidence type="ECO:0000313" key="4">
    <source>
        <dbReference type="EMBL" id="GIG07406.1"/>
    </source>
</evidence>
<feature type="transmembrane region" description="Helical" evidence="3">
    <location>
        <begin position="83"/>
        <end position="100"/>
    </location>
</feature>
<dbReference type="EMBL" id="BONI01000034">
    <property type="protein sequence ID" value="GIG07406.1"/>
    <property type="molecule type" value="Genomic_DNA"/>
</dbReference>
<accession>A0A8J3PA25</accession>
<dbReference type="AlphaFoldDB" id="A0A8J3PA25"/>
<sequence length="329" mass="32901">MVIIAPPTTAVDALPPRPRRTAGLLARIGWEAILFLLVVVAAIVVAVQSDGDAFGRGLWLSLASLGLLASAFAFSLRTGNPNLAVGALAALAGVVYAKLVEADWPGVLAAATAVVVILLFCLVLGVITGLTSAPAWAVSLGGLAVAQSVALGLSEAQGVPLRDGPTSEWAIWAWAGLFVIGSLVGGAAFQGTALHRMLVAARTDGEVPRFQGKRLAGAVLGFAGSGLLAALSGIALVGYLGGAFAVTGDRQLVAVAAVLLGGVSVFTYRGGVAGTLLATALLVLGDTALRLADAPSWLTYGLTAGIALLVGVGVGWGIDKITGPSRPVS</sequence>
<keyword evidence="3" id="KW-0472">Membrane</keyword>
<dbReference type="PANTHER" id="PTHR32196:SF21">
    <property type="entry name" value="ABC TRANSPORTER PERMEASE PROTEIN YPHD-RELATED"/>
    <property type="match status" value="1"/>
</dbReference>
<dbReference type="GO" id="GO:0005886">
    <property type="term" value="C:plasma membrane"/>
    <property type="evidence" value="ECO:0007669"/>
    <property type="project" value="TreeGrafter"/>
</dbReference>
<feature type="transmembrane region" description="Helical" evidence="3">
    <location>
        <begin position="252"/>
        <end position="285"/>
    </location>
</feature>
<keyword evidence="3" id="KW-0812">Transmembrane</keyword>
<keyword evidence="5" id="KW-1185">Reference proteome</keyword>
<protein>
    <recommendedName>
        <fullName evidence="6">Ribose/xylose/arabinose/galactoside ABC-type transport system permease subunit</fullName>
    </recommendedName>
</protein>
<feature type="transmembrane region" description="Helical" evidence="3">
    <location>
        <begin position="106"/>
        <end position="127"/>
    </location>
</feature>
<feature type="transmembrane region" description="Helical" evidence="3">
    <location>
        <begin position="297"/>
        <end position="318"/>
    </location>
</feature>
<comment type="caution">
    <text evidence="4">The sequence shown here is derived from an EMBL/GenBank/DDBJ whole genome shotgun (WGS) entry which is preliminary data.</text>
</comment>
<evidence type="ECO:0000256" key="1">
    <source>
        <dbReference type="ARBA" id="ARBA00022448"/>
    </source>
</evidence>
<evidence type="ECO:0000256" key="2">
    <source>
        <dbReference type="ARBA" id="ARBA00022519"/>
    </source>
</evidence>
<feature type="transmembrane region" description="Helical" evidence="3">
    <location>
        <begin position="134"/>
        <end position="151"/>
    </location>
</feature>
<keyword evidence="3" id="KW-1133">Transmembrane helix</keyword>
<reference evidence="4 5" key="1">
    <citation type="submission" date="2021-01" db="EMBL/GenBank/DDBJ databases">
        <title>Whole genome shotgun sequence of Catellatospora coxensis NBRC 107359.</title>
        <authorList>
            <person name="Komaki H."/>
            <person name="Tamura T."/>
        </authorList>
    </citation>
    <scope>NUCLEOTIDE SEQUENCE [LARGE SCALE GENOMIC DNA]</scope>
    <source>
        <strain evidence="4 5">NBRC 107359</strain>
    </source>
</reference>
<feature type="transmembrane region" description="Helical" evidence="3">
    <location>
        <begin position="58"/>
        <end position="76"/>
    </location>
</feature>
<keyword evidence="2" id="KW-1003">Cell membrane</keyword>
<evidence type="ECO:0000313" key="5">
    <source>
        <dbReference type="Proteomes" id="UP000630887"/>
    </source>
</evidence>
<feature type="transmembrane region" description="Helical" evidence="3">
    <location>
        <begin position="215"/>
        <end position="240"/>
    </location>
</feature>
<dbReference type="PANTHER" id="PTHR32196">
    <property type="entry name" value="ABC TRANSPORTER PERMEASE PROTEIN YPHD-RELATED-RELATED"/>
    <property type="match status" value="1"/>
</dbReference>
<name>A0A8J3PA25_9ACTN</name>
<organism evidence="4 5">
    <name type="scientific">Catellatospora coxensis</name>
    <dbReference type="NCBI Taxonomy" id="310354"/>
    <lineage>
        <taxon>Bacteria</taxon>
        <taxon>Bacillati</taxon>
        <taxon>Actinomycetota</taxon>
        <taxon>Actinomycetes</taxon>
        <taxon>Micromonosporales</taxon>
        <taxon>Micromonosporaceae</taxon>
        <taxon>Catellatospora</taxon>
    </lineage>
</organism>
<feature type="transmembrane region" description="Helical" evidence="3">
    <location>
        <begin position="171"/>
        <end position="194"/>
    </location>
</feature>
<evidence type="ECO:0008006" key="6">
    <source>
        <dbReference type="Google" id="ProtNLM"/>
    </source>
</evidence>
<keyword evidence="2" id="KW-0997">Cell inner membrane</keyword>
<dbReference type="Proteomes" id="UP000630887">
    <property type="component" value="Unassembled WGS sequence"/>
</dbReference>
<proteinExistence type="predicted"/>
<evidence type="ECO:0000256" key="3">
    <source>
        <dbReference type="SAM" id="Phobius"/>
    </source>
</evidence>
<gene>
    <name evidence="4" type="ORF">Cco03nite_41060</name>
</gene>
<feature type="transmembrane region" description="Helical" evidence="3">
    <location>
        <begin position="24"/>
        <end position="46"/>
    </location>
</feature>